<dbReference type="Gene3D" id="3.40.50.11260">
    <property type="match status" value="1"/>
</dbReference>
<dbReference type="Proteomes" id="UP000077521">
    <property type="component" value="Unassembled WGS sequence"/>
</dbReference>
<dbReference type="GO" id="GO:0051082">
    <property type="term" value="F:unfolded protein binding"/>
    <property type="evidence" value="ECO:0007669"/>
    <property type="project" value="InterPro"/>
</dbReference>
<name>A0A8T8SE09_9BASI</name>
<comment type="similarity">
    <text evidence="1">Belongs to the heat shock protein 90 family.</text>
</comment>
<dbReference type="SUPFAM" id="SSF54211">
    <property type="entry name" value="Ribosomal protein S5 domain 2-like"/>
    <property type="match status" value="1"/>
</dbReference>
<feature type="compositionally biased region" description="Basic and acidic residues" evidence="3">
    <location>
        <begin position="174"/>
        <end position="183"/>
    </location>
</feature>
<dbReference type="GO" id="GO:0140662">
    <property type="term" value="F:ATP-dependent protein folding chaperone"/>
    <property type="evidence" value="ECO:0007669"/>
    <property type="project" value="InterPro"/>
</dbReference>
<dbReference type="GO" id="GO:0016887">
    <property type="term" value="F:ATP hydrolysis activity"/>
    <property type="evidence" value="ECO:0007669"/>
    <property type="project" value="InterPro"/>
</dbReference>
<dbReference type="AlphaFoldDB" id="A0A8T8SE09"/>
<dbReference type="InterPro" id="IPR037196">
    <property type="entry name" value="HSP90_C"/>
</dbReference>
<dbReference type="SUPFAM" id="SSF110942">
    <property type="entry name" value="HSP90 C-terminal domain"/>
    <property type="match status" value="1"/>
</dbReference>
<comment type="caution">
    <text evidence="4">The sequence shown here is derived from an EMBL/GenBank/DDBJ whole genome shotgun (WGS) entry which is preliminary data.</text>
</comment>
<feature type="region of interest" description="Disordered" evidence="3">
    <location>
        <begin position="79"/>
        <end position="98"/>
    </location>
</feature>
<dbReference type="InterPro" id="IPR001404">
    <property type="entry name" value="Hsp90_fam"/>
</dbReference>
<reference evidence="4" key="2">
    <citation type="journal article" date="2019" name="IMA Fungus">
        <title>Genome sequencing and comparison of five Tilletia species to identify candidate genes for the detection of regulated species infecting wheat.</title>
        <authorList>
            <person name="Nguyen H.D.T."/>
            <person name="Sultana T."/>
            <person name="Kesanakurti P."/>
            <person name="Hambleton S."/>
        </authorList>
    </citation>
    <scope>NUCLEOTIDE SEQUENCE</scope>
    <source>
        <strain evidence="4">DAOMC 236416</strain>
    </source>
</reference>
<evidence type="ECO:0000256" key="2">
    <source>
        <dbReference type="ARBA" id="ARBA00023186"/>
    </source>
</evidence>
<organism evidence="4 5">
    <name type="scientific">Tilletia indica</name>
    <dbReference type="NCBI Taxonomy" id="43049"/>
    <lineage>
        <taxon>Eukaryota</taxon>
        <taxon>Fungi</taxon>
        <taxon>Dikarya</taxon>
        <taxon>Basidiomycota</taxon>
        <taxon>Ustilaginomycotina</taxon>
        <taxon>Exobasidiomycetes</taxon>
        <taxon>Tilletiales</taxon>
        <taxon>Tilletiaceae</taxon>
        <taxon>Tilletia</taxon>
    </lineage>
</organism>
<reference evidence="4" key="1">
    <citation type="submission" date="2016-04" db="EMBL/GenBank/DDBJ databases">
        <authorList>
            <person name="Nguyen H.D."/>
            <person name="Samba Siva P."/>
            <person name="Cullis J."/>
            <person name="Levesque C.A."/>
            <person name="Hambleton S."/>
        </authorList>
    </citation>
    <scope>NUCLEOTIDE SEQUENCE</scope>
    <source>
        <strain evidence="4">DAOMC 236416</strain>
    </source>
</reference>
<feature type="region of interest" description="Disordered" evidence="3">
    <location>
        <begin position="135"/>
        <end position="197"/>
    </location>
</feature>
<sequence length="197" mass="21917">MPESQKGIYNLTAESLSSIRSSPFLARLKKKGYDDLLMTDLIGAYAVTQFKEFEGQKLICVSRRVSSFRARRRPLRGREEELRRAHQDRQGHSRRQANVERIMKAQVLRDSNMSQYMASKKTLELNAHNAIVKKLPSKASQDQSDPTPPDFAGRLNNLISFGSSIDDAGVEDNAAERSKKDGAAAEGAGESAMESID</sequence>
<dbReference type="GO" id="GO:0005524">
    <property type="term" value="F:ATP binding"/>
    <property type="evidence" value="ECO:0007669"/>
    <property type="project" value="InterPro"/>
</dbReference>
<feature type="compositionally biased region" description="Low complexity" evidence="3">
    <location>
        <begin position="184"/>
        <end position="197"/>
    </location>
</feature>
<dbReference type="EMBL" id="LWDF02001563">
    <property type="protein sequence ID" value="KAE8237981.1"/>
    <property type="molecule type" value="Genomic_DNA"/>
</dbReference>
<dbReference type="InterPro" id="IPR020568">
    <property type="entry name" value="Ribosomal_Su5_D2-typ_SF"/>
</dbReference>
<evidence type="ECO:0000256" key="1">
    <source>
        <dbReference type="ARBA" id="ARBA00008239"/>
    </source>
</evidence>
<keyword evidence="5" id="KW-1185">Reference proteome</keyword>
<evidence type="ECO:0000313" key="5">
    <source>
        <dbReference type="Proteomes" id="UP000077521"/>
    </source>
</evidence>
<evidence type="ECO:0000256" key="3">
    <source>
        <dbReference type="SAM" id="MobiDB-lite"/>
    </source>
</evidence>
<accession>A0A8T8SE09</accession>
<dbReference type="Gene3D" id="1.20.120.790">
    <property type="entry name" value="Heat shock protein 90, C-terminal domain"/>
    <property type="match status" value="1"/>
</dbReference>
<keyword evidence="2" id="KW-0143">Chaperone</keyword>
<evidence type="ECO:0000313" key="4">
    <source>
        <dbReference type="EMBL" id="KAE8237981.1"/>
    </source>
</evidence>
<protein>
    <submittedName>
        <fullName evidence="4">Uncharacterized protein</fullName>
    </submittedName>
</protein>
<proteinExistence type="inferred from homology"/>
<gene>
    <name evidence="4" type="ORF">A4X13_0g8564</name>
</gene>
<dbReference type="Pfam" id="PF00183">
    <property type="entry name" value="HSP90"/>
    <property type="match status" value="2"/>
</dbReference>
<dbReference type="PANTHER" id="PTHR11528">
    <property type="entry name" value="HEAT SHOCK PROTEIN 90 FAMILY MEMBER"/>
    <property type="match status" value="1"/>
</dbReference>